<gene>
    <name evidence="1" type="ORF">AWI28_18455</name>
</gene>
<sequence>MKKMTLNFIDGSVKIDGYTVELSSFENFTSSEFYKTHSEFTKIGKFYFAKDDIEWEGQNFIVEFRPAVFSFNSCLFLTSKDGDFYQTLKDWELRASLKNLKDEERRLTEWIQNKLTKKKMVKISTPPYGVKWNFEWGELTVQSNERSFDCGIYIEWRD</sequence>
<organism evidence="1 2">
    <name type="scientific">Enterobacter genomosp. O</name>
    <dbReference type="NCBI Taxonomy" id="2364150"/>
    <lineage>
        <taxon>Bacteria</taxon>
        <taxon>Pseudomonadati</taxon>
        <taxon>Pseudomonadota</taxon>
        <taxon>Gammaproteobacteria</taxon>
        <taxon>Enterobacterales</taxon>
        <taxon>Enterobacteriaceae</taxon>
        <taxon>Enterobacter</taxon>
        <taxon>Enterobacter cloacae complex</taxon>
        <taxon>Enterobacter cloacae complex clade O</taxon>
    </lineage>
</organism>
<evidence type="ECO:0000313" key="1">
    <source>
        <dbReference type="EMBL" id="KUQ82949.1"/>
    </source>
</evidence>
<dbReference type="Proteomes" id="UP000064715">
    <property type="component" value="Unassembled WGS sequence"/>
</dbReference>
<dbReference type="EMBL" id="LRCR01000022">
    <property type="protein sequence ID" value="KUQ82949.1"/>
    <property type="molecule type" value="Genomic_DNA"/>
</dbReference>
<comment type="caution">
    <text evidence="1">The sequence shown here is derived from an EMBL/GenBank/DDBJ whole genome shotgun (WGS) entry which is preliminary data.</text>
</comment>
<proteinExistence type="predicted"/>
<dbReference type="RefSeq" id="WP_059311638.1">
    <property type="nucleotide sequence ID" value="NZ_LRCR01000022.1"/>
</dbReference>
<reference evidence="2" key="1">
    <citation type="submission" date="2016-01" db="EMBL/GenBank/DDBJ databases">
        <title>WGS of SAMN04407783.</title>
        <authorList>
            <person name="Adams M."/>
            <person name="Sutton G."/>
            <person name="Nelson K."/>
            <person name="Thaden J."/>
            <person name="Fowler V."/>
            <person name="Mccorrison J."/>
            <person name="Sanka R."/>
            <person name="Brinkac L."/>
            <person name="Nierman W."/>
        </authorList>
    </citation>
    <scope>NUCLEOTIDE SEQUENCE [LARGE SCALE GENOMIC DNA]</scope>
    <source>
        <strain evidence="2">GN04363</strain>
    </source>
</reference>
<evidence type="ECO:0000313" key="2">
    <source>
        <dbReference type="Proteomes" id="UP000064715"/>
    </source>
</evidence>
<dbReference type="AlphaFoldDB" id="A0A0X4EMK7"/>
<name>A0A0X4EMK7_9ENTR</name>
<dbReference type="OrthoDB" id="6610142at2"/>
<protein>
    <submittedName>
        <fullName evidence="1">Uncharacterized protein</fullName>
    </submittedName>
</protein>
<accession>A0A0X4EMK7</accession>
<keyword evidence="2" id="KW-1185">Reference proteome</keyword>